<name>A0ABP7T6I6_9PSEU</name>
<dbReference type="Proteomes" id="UP001501747">
    <property type="component" value="Unassembled WGS sequence"/>
</dbReference>
<comment type="caution">
    <text evidence="1">The sequence shown here is derived from an EMBL/GenBank/DDBJ whole genome shotgun (WGS) entry which is preliminary data.</text>
</comment>
<proteinExistence type="predicted"/>
<dbReference type="EMBL" id="BAABAL010000018">
    <property type="protein sequence ID" value="GAA4021790.1"/>
    <property type="molecule type" value="Genomic_DNA"/>
</dbReference>
<evidence type="ECO:0008006" key="3">
    <source>
        <dbReference type="Google" id="ProtNLM"/>
    </source>
</evidence>
<dbReference type="PROSITE" id="PS51257">
    <property type="entry name" value="PROKAR_LIPOPROTEIN"/>
    <property type="match status" value="1"/>
</dbReference>
<protein>
    <recommendedName>
        <fullName evidence="3">Lipoprotein</fullName>
    </recommendedName>
</protein>
<organism evidence="1 2">
    <name type="scientific">Allokutzneria multivorans</name>
    <dbReference type="NCBI Taxonomy" id="1142134"/>
    <lineage>
        <taxon>Bacteria</taxon>
        <taxon>Bacillati</taxon>
        <taxon>Actinomycetota</taxon>
        <taxon>Actinomycetes</taxon>
        <taxon>Pseudonocardiales</taxon>
        <taxon>Pseudonocardiaceae</taxon>
        <taxon>Allokutzneria</taxon>
    </lineage>
</organism>
<gene>
    <name evidence="1" type="ORF">GCM10022247_52500</name>
</gene>
<sequence>MRSALVAALLVLITACGGTPGKPVADQLRELVDRPASLDVAENRQIGECMRRAGLSYPDVPPPREDRPVVGLVRASAPLRLEDARREGYPDSVMIPPPRQGPVEAHAEALPPETRERFNDLLRGDTGTDVRVTLAGGFETAASSGGCVGSARKQLYGSVANFLTVFYTAELAQRQASGADRDPEVVAAYESYAKCMGTKGHRVAAPAEAVALAKKRPAEEIAVATADAECRGVTRLHAVREAAADRIVRRWLGDNSGAVVQAHALLGEALRVSGVGSPFPSVGSA</sequence>
<accession>A0ABP7T6I6</accession>
<evidence type="ECO:0000313" key="2">
    <source>
        <dbReference type="Proteomes" id="UP001501747"/>
    </source>
</evidence>
<reference evidence="2" key="1">
    <citation type="journal article" date="2019" name="Int. J. Syst. Evol. Microbiol.">
        <title>The Global Catalogue of Microorganisms (GCM) 10K type strain sequencing project: providing services to taxonomists for standard genome sequencing and annotation.</title>
        <authorList>
            <consortium name="The Broad Institute Genomics Platform"/>
            <consortium name="The Broad Institute Genome Sequencing Center for Infectious Disease"/>
            <person name="Wu L."/>
            <person name="Ma J."/>
        </authorList>
    </citation>
    <scope>NUCLEOTIDE SEQUENCE [LARGE SCALE GENOMIC DNA]</scope>
    <source>
        <strain evidence="2">JCM 17342</strain>
    </source>
</reference>
<evidence type="ECO:0000313" key="1">
    <source>
        <dbReference type="EMBL" id="GAA4021790.1"/>
    </source>
</evidence>
<dbReference type="RefSeq" id="WP_344879926.1">
    <property type="nucleotide sequence ID" value="NZ_BAABAL010000018.1"/>
</dbReference>
<keyword evidence="2" id="KW-1185">Reference proteome</keyword>